<dbReference type="PROSITE" id="PS50011">
    <property type="entry name" value="PROTEIN_KINASE_DOM"/>
    <property type="match status" value="1"/>
</dbReference>
<dbReference type="GO" id="GO:0005634">
    <property type="term" value="C:nucleus"/>
    <property type="evidence" value="ECO:0007669"/>
    <property type="project" value="TreeGrafter"/>
</dbReference>
<keyword evidence="8" id="KW-0393">Immunoglobulin domain</keyword>
<feature type="domain" description="Ig-like" evidence="12">
    <location>
        <begin position="127"/>
        <end position="219"/>
    </location>
</feature>
<protein>
    <submittedName>
        <fullName evidence="14">Kalirin</fullName>
    </submittedName>
</protein>
<evidence type="ECO:0000313" key="15">
    <source>
        <dbReference type="Proteomes" id="UP001151699"/>
    </source>
</evidence>
<dbReference type="Pfam" id="PF07679">
    <property type="entry name" value="I-set"/>
    <property type="match status" value="1"/>
</dbReference>
<sequence length="580" mass="65028">GSQYLRKQLSDAGRITTSTDNQPFVHKQPNQPAKQKEKDRLITTDNCTSPSSHSEKKSLWNFGISKLSPRRSVDCTNFDKLNAKNQTAYEYINLPSQLQNTYLNSPSHPNDNKSLNSSFHQQQSQAPEIISRSQDCLIEAGATAVLSCHIRNHENSKVTWRKTEPNPTQITQSNKFTFNLANNGEARLIIMDLTSSDSGLYVCAVSNRFGTTQCTIGLTVLTQIESLGESNIEVLSPSTVRLSWDSSTSYFVEYCRFGSMMWQKADENPVKSMVVVQALTPGETYSFRLVCANSNVVSLPSPSVIMPTSETHLWQQQQFSSRYFSVSELGRGRFSIVRLAKDSVTGHFVAMKQISRRKQDLAVTREEYKLMASTQHINTVRGLALFENAPCIGMDTIIMEYIQGPTLFAYICQSDSYSEWTVLTYMRQLASALLCLHTNKVAHLDIKPENVLINLTTTSTPTLKLIDFGDSVRKNQSIVLPPSNLEFAAPEMVLGQPLKEYTDSWSFGVLLYVFLSGVSPFLDDSIEETTSNILKCDFSFPGEYFSDISNDAKNLLTRLLVLESSSRATMTECQQSSWFV</sequence>
<keyword evidence="15" id="KW-1185">Reference proteome</keyword>
<dbReference type="PROSITE" id="PS50853">
    <property type="entry name" value="FN3"/>
    <property type="match status" value="1"/>
</dbReference>
<evidence type="ECO:0000256" key="5">
    <source>
        <dbReference type="ARBA" id="ARBA00022741"/>
    </source>
</evidence>
<evidence type="ECO:0000259" key="11">
    <source>
        <dbReference type="PROSITE" id="PS50011"/>
    </source>
</evidence>
<evidence type="ECO:0000256" key="2">
    <source>
        <dbReference type="ARBA" id="ARBA00022527"/>
    </source>
</evidence>
<dbReference type="GO" id="GO:0030154">
    <property type="term" value="P:cell differentiation"/>
    <property type="evidence" value="ECO:0007669"/>
    <property type="project" value="UniProtKB-ARBA"/>
</dbReference>
<evidence type="ECO:0000256" key="9">
    <source>
        <dbReference type="PROSITE-ProRule" id="PRU10141"/>
    </source>
</evidence>
<feature type="compositionally biased region" description="Polar residues" evidence="10">
    <location>
        <begin position="15"/>
        <end position="33"/>
    </location>
</feature>
<dbReference type="GO" id="GO:0004674">
    <property type="term" value="F:protein serine/threonine kinase activity"/>
    <property type="evidence" value="ECO:0007669"/>
    <property type="project" value="UniProtKB-KW"/>
</dbReference>
<evidence type="ECO:0000256" key="6">
    <source>
        <dbReference type="ARBA" id="ARBA00022777"/>
    </source>
</evidence>
<dbReference type="PROSITE" id="PS00108">
    <property type="entry name" value="PROTEIN_KINASE_ST"/>
    <property type="match status" value="1"/>
</dbReference>
<feature type="non-terminal residue" evidence="14">
    <location>
        <position position="580"/>
    </location>
</feature>
<dbReference type="SUPFAM" id="SSF48726">
    <property type="entry name" value="Immunoglobulin"/>
    <property type="match status" value="1"/>
</dbReference>
<dbReference type="InterPro" id="IPR036179">
    <property type="entry name" value="Ig-like_dom_sf"/>
</dbReference>
<gene>
    <name evidence="14" type="primary">KALRN_0</name>
    <name evidence="14" type="ORF">Bhyg_17369</name>
</gene>
<dbReference type="OrthoDB" id="10256089at2759"/>
<comment type="similarity">
    <text evidence="1">Belongs to the protein kinase superfamily. CAMK Ser/Thr protein kinase family.</text>
</comment>
<keyword evidence="4" id="KW-0677">Repeat</keyword>
<dbReference type="InterPro" id="IPR003598">
    <property type="entry name" value="Ig_sub2"/>
</dbReference>
<evidence type="ECO:0000256" key="4">
    <source>
        <dbReference type="ARBA" id="ARBA00022737"/>
    </source>
</evidence>
<proteinExistence type="inferred from homology"/>
<dbReference type="Gene3D" id="2.60.40.10">
    <property type="entry name" value="Immunoglobulins"/>
    <property type="match status" value="2"/>
</dbReference>
<dbReference type="SMART" id="SM00409">
    <property type="entry name" value="IG"/>
    <property type="match status" value="1"/>
</dbReference>
<evidence type="ECO:0000313" key="14">
    <source>
        <dbReference type="EMBL" id="KAJ6634208.1"/>
    </source>
</evidence>
<keyword evidence="7 9" id="KW-0067">ATP-binding</keyword>
<keyword evidence="5 9" id="KW-0547">Nucleotide-binding</keyword>
<dbReference type="PROSITE" id="PS50835">
    <property type="entry name" value="IG_LIKE"/>
    <property type="match status" value="1"/>
</dbReference>
<dbReference type="PANTHER" id="PTHR24342">
    <property type="entry name" value="SERINE/THREONINE-PROTEIN KINASE 17"/>
    <property type="match status" value="1"/>
</dbReference>
<dbReference type="SUPFAM" id="SSF56112">
    <property type="entry name" value="Protein kinase-like (PK-like)"/>
    <property type="match status" value="1"/>
</dbReference>
<evidence type="ECO:0000256" key="1">
    <source>
        <dbReference type="ARBA" id="ARBA00006692"/>
    </source>
</evidence>
<dbReference type="PROSITE" id="PS00107">
    <property type="entry name" value="PROTEIN_KINASE_ATP"/>
    <property type="match status" value="1"/>
</dbReference>
<dbReference type="InterPro" id="IPR017441">
    <property type="entry name" value="Protein_kinase_ATP_BS"/>
</dbReference>
<dbReference type="GO" id="GO:0009653">
    <property type="term" value="P:anatomical structure morphogenesis"/>
    <property type="evidence" value="ECO:0007669"/>
    <property type="project" value="UniProtKB-ARBA"/>
</dbReference>
<evidence type="ECO:0000256" key="10">
    <source>
        <dbReference type="SAM" id="MobiDB-lite"/>
    </source>
</evidence>
<evidence type="ECO:0000256" key="8">
    <source>
        <dbReference type="ARBA" id="ARBA00023319"/>
    </source>
</evidence>
<organism evidence="14 15">
    <name type="scientific">Pseudolycoriella hygida</name>
    <dbReference type="NCBI Taxonomy" id="35572"/>
    <lineage>
        <taxon>Eukaryota</taxon>
        <taxon>Metazoa</taxon>
        <taxon>Ecdysozoa</taxon>
        <taxon>Arthropoda</taxon>
        <taxon>Hexapoda</taxon>
        <taxon>Insecta</taxon>
        <taxon>Pterygota</taxon>
        <taxon>Neoptera</taxon>
        <taxon>Endopterygota</taxon>
        <taxon>Diptera</taxon>
        <taxon>Nematocera</taxon>
        <taxon>Sciaroidea</taxon>
        <taxon>Sciaridae</taxon>
        <taxon>Pseudolycoriella</taxon>
    </lineage>
</organism>
<dbReference type="SMART" id="SM00220">
    <property type="entry name" value="S_TKc"/>
    <property type="match status" value="1"/>
</dbReference>
<dbReference type="CDD" id="cd00063">
    <property type="entry name" value="FN3"/>
    <property type="match status" value="1"/>
</dbReference>
<dbReference type="InterPro" id="IPR036116">
    <property type="entry name" value="FN3_sf"/>
</dbReference>
<dbReference type="GO" id="GO:0043065">
    <property type="term" value="P:positive regulation of apoptotic process"/>
    <property type="evidence" value="ECO:0007669"/>
    <property type="project" value="TreeGrafter"/>
</dbReference>
<dbReference type="Proteomes" id="UP001151699">
    <property type="component" value="Unassembled WGS sequence"/>
</dbReference>
<dbReference type="AlphaFoldDB" id="A0A9Q0MLU5"/>
<evidence type="ECO:0000256" key="3">
    <source>
        <dbReference type="ARBA" id="ARBA00022679"/>
    </source>
</evidence>
<dbReference type="Pfam" id="PF00069">
    <property type="entry name" value="Pkinase"/>
    <property type="match status" value="1"/>
</dbReference>
<evidence type="ECO:0000256" key="7">
    <source>
        <dbReference type="ARBA" id="ARBA00022840"/>
    </source>
</evidence>
<dbReference type="GO" id="GO:0035556">
    <property type="term" value="P:intracellular signal transduction"/>
    <property type="evidence" value="ECO:0007669"/>
    <property type="project" value="TreeGrafter"/>
</dbReference>
<feature type="domain" description="Fibronectin type-III" evidence="13">
    <location>
        <begin position="223"/>
        <end position="311"/>
    </location>
</feature>
<comment type="caution">
    <text evidence="14">The sequence shown here is derived from an EMBL/GenBank/DDBJ whole genome shotgun (WGS) entry which is preliminary data.</text>
</comment>
<dbReference type="Gene3D" id="1.10.510.10">
    <property type="entry name" value="Transferase(Phosphotransferase) domain 1"/>
    <property type="match status" value="1"/>
</dbReference>
<dbReference type="SUPFAM" id="SSF49265">
    <property type="entry name" value="Fibronectin type III"/>
    <property type="match status" value="1"/>
</dbReference>
<feature type="non-terminal residue" evidence="14">
    <location>
        <position position="1"/>
    </location>
</feature>
<feature type="binding site" evidence="9">
    <location>
        <position position="352"/>
    </location>
    <ligand>
        <name>ATP</name>
        <dbReference type="ChEBI" id="CHEBI:30616"/>
    </ligand>
</feature>
<keyword evidence="2" id="KW-0723">Serine/threonine-protein kinase</keyword>
<dbReference type="InterPro" id="IPR013098">
    <property type="entry name" value="Ig_I-set"/>
</dbReference>
<dbReference type="InterPro" id="IPR013783">
    <property type="entry name" value="Ig-like_fold"/>
</dbReference>
<evidence type="ECO:0000259" key="12">
    <source>
        <dbReference type="PROSITE" id="PS50835"/>
    </source>
</evidence>
<dbReference type="InterPro" id="IPR003599">
    <property type="entry name" value="Ig_sub"/>
</dbReference>
<dbReference type="EMBL" id="WJQU01000842">
    <property type="protein sequence ID" value="KAJ6634208.1"/>
    <property type="molecule type" value="Genomic_DNA"/>
</dbReference>
<feature type="region of interest" description="Disordered" evidence="10">
    <location>
        <begin position="100"/>
        <end position="124"/>
    </location>
</feature>
<keyword evidence="3" id="KW-0808">Transferase</keyword>
<dbReference type="SMART" id="SM00060">
    <property type="entry name" value="FN3"/>
    <property type="match status" value="1"/>
</dbReference>
<dbReference type="GO" id="GO:0005524">
    <property type="term" value="F:ATP binding"/>
    <property type="evidence" value="ECO:0007669"/>
    <property type="project" value="UniProtKB-UniRule"/>
</dbReference>
<dbReference type="SMART" id="SM00408">
    <property type="entry name" value="IGc2"/>
    <property type="match status" value="1"/>
</dbReference>
<dbReference type="InterPro" id="IPR000719">
    <property type="entry name" value="Prot_kinase_dom"/>
</dbReference>
<dbReference type="FunFam" id="2.60.40.10:FF:000107">
    <property type="entry name" value="Myosin, light chain kinase a"/>
    <property type="match status" value="1"/>
</dbReference>
<evidence type="ECO:0000259" key="13">
    <source>
        <dbReference type="PROSITE" id="PS50853"/>
    </source>
</evidence>
<dbReference type="InterPro" id="IPR011009">
    <property type="entry name" value="Kinase-like_dom_sf"/>
</dbReference>
<reference evidence="14" key="1">
    <citation type="submission" date="2022-07" db="EMBL/GenBank/DDBJ databases">
        <authorList>
            <person name="Trinca V."/>
            <person name="Uliana J.V.C."/>
            <person name="Torres T.T."/>
            <person name="Ward R.J."/>
            <person name="Monesi N."/>
        </authorList>
    </citation>
    <scope>NUCLEOTIDE SEQUENCE</scope>
    <source>
        <strain evidence="14">HSMRA1968</strain>
        <tissue evidence="14">Whole embryos</tissue>
    </source>
</reference>
<keyword evidence="6" id="KW-0418">Kinase</keyword>
<dbReference type="InterPro" id="IPR007110">
    <property type="entry name" value="Ig-like_dom"/>
</dbReference>
<dbReference type="InterPro" id="IPR008271">
    <property type="entry name" value="Ser/Thr_kinase_AS"/>
</dbReference>
<accession>A0A9Q0MLU5</accession>
<dbReference type="PANTHER" id="PTHR24342:SF21">
    <property type="entry name" value="TRIO RHO GUANINE NUCLEOTIDE EXCHANGE FACTOR"/>
    <property type="match status" value="1"/>
</dbReference>
<feature type="region of interest" description="Disordered" evidence="10">
    <location>
        <begin position="1"/>
        <end position="56"/>
    </location>
</feature>
<feature type="compositionally biased region" description="Polar residues" evidence="10">
    <location>
        <begin position="43"/>
        <end position="52"/>
    </location>
</feature>
<name>A0A9Q0MLU5_9DIPT</name>
<dbReference type="InterPro" id="IPR003961">
    <property type="entry name" value="FN3_dom"/>
</dbReference>
<feature type="domain" description="Protein kinase" evidence="11">
    <location>
        <begin position="323"/>
        <end position="579"/>
    </location>
</feature>